<dbReference type="InterPro" id="IPR013563">
    <property type="entry name" value="Oligopep_ABC_C"/>
</dbReference>
<accession>A0ABM7Y1Q3</accession>
<dbReference type="SMART" id="SM00382">
    <property type="entry name" value="AAA"/>
    <property type="match status" value="1"/>
</dbReference>
<dbReference type="EMBL" id="AP025637">
    <property type="protein sequence ID" value="BDG71722.1"/>
    <property type="molecule type" value="Genomic_DNA"/>
</dbReference>
<evidence type="ECO:0000256" key="3">
    <source>
        <dbReference type="ARBA" id="ARBA00022448"/>
    </source>
</evidence>
<keyword evidence="10" id="KW-1185">Reference proteome</keyword>
<evidence type="ECO:0000256" key="6">
    <source>
        <dbReference type="ARBA" id="ARBA00022840"/>
    </source>
</evidence>
<dbReference type="PROSITE" id="PS00211">
    <property type="entry name" value="ABC_TRANSPORTER_1"/>
    <property type="match status" value="1"/>
</dbReference>
<feature type="domain" description="ABC transporter" evidence="8">
    <location>
        <begin position="17"/>
        <end position="264"/>
    </location>
</feature>
<dbReference type="InterPro" id="IPR050388">
    <property type="entry name" value="ABC_Ni/Peptide_Import"/>
</dbReference>
<evidence type="ECO:0000313" key="10">
    <source>
        <dbReference type="Proteomes" id="UP000831327"/>
    </source>
</evidence>
<dbReference type="NCBIfam" id="TIGR01727">
    <property type="entry name" value="oligo_HPY"/>
    <property type="match status" value="1"/>
</dbReference>
<gene>
    <name evidence="9" type="ORF">Rmf_16510</name>
</gene>
<dbReference type="Gene3D" id="3.40.50.300">
    <property type="entry name" value="P-loop containing nucleotide triphosphate hydrolases"/>
    <property type="match status" value="1"/>
</dbReference>
<reference evidence="9 10" key="1">
    <citation type="journal article" date="2016" name="Microbes Environ.">
        <title>Phylogenetically diverse aerobic anoxygenic phototrophic bacteria isolated from epilithic biofilms in Tama river, Japan.</title>
        <authorList>
            <person name="Hirose S."/>
            <person name="Matsuura K."/>
            <person name="Haruta S."/>
        </authorList>
    </citation>
    <scope>NUCLEOTIDE SEQUENCE [LARGE SCALE GENOMIC DNA]</scope>
    <source>
        <strain evidence="9 10">S08</strain>
    </source>
</reference>
<keyword evidence="7" id="KW-0472">Membrane</keyword>
<dbReference type="Pfam" id="PF08352">
    <property type="entry name" value="oligo_HPY"/>
    <property type="match status" value="1"/>
</dbReference>
<proteinExistence type="inferred from homology"/>
<organism evidence="9 10">
    <name type="scientific">Roseomonas fluvialis</name>
    <dbReference type="NCBI Taxonomy" id="1750527"/>
    <lineage>
        <taxon>Bacteria</taxon>
        <taxon>Pseudomonadati</taxon>
        <taxon>Pseudomonadota</taxon>
        <taxon>Alphaproteobacteria</taxon>
        <taxon>Acetobacterales</taxon>
        <taxon>Roseomonadaceae</taxon>
        <taxon>Roseomonas</taxon>
    </lineage>
</organism>
<keyword evidence="6 9" id="KW-0067">ATP-binding</keyword>
<keyword evidence="5" id="KW-0547">Nucleotide-binding</keyword>
<dbReference type="SUPFAM" id="SSF52540">
    <property type="entry name" value="P-loop containing nucleoside triphosphate hydrolases"/>
    <property type="match status" value="1"/>
</dbReference>
<dbReference type="Proteomes" id="UP000831327">
    <property type="component" value="Chromosome"/>
</dbReference>
<dbReference type="InterPro" id="IPR003593">
    <property type="entry name" value="AAA+_ATPase"/>
</dbReference>
<dbReference type="GO" id="GO:0005524">
    <property type="term" value="F:ATP binding"/>
    <property type="evidence" value="ECO:0007669"/>
    <property type="project" value="UniProtKB-KW"/>
</dbReference>
<name>A0ABM7Y1Q3_9PROT</name>
<evidence type="ECO:0000313" key="9">
    <source>
        <dbReference type="EMBL" id="BDG71722.1"/>
    </source>
</evidence>
<dbReference type="PROSITE" id="PS50893">
    <property type="entry name" value="ABC_TRANSPORTER_2"/>
    <property type="match status" value="1"/>
</dbReference>
<evidence type="ECO:0000256" key="1">
    <source>
        <dbReference type="ARBA" id="ARBA00004417"/>
    </source>
</evidence>
<dbReference type="CDD" id="cd03257">
    <property type="entry name" value="ABC_NikE_OppD_transporters"/>
    <property type="match status" value="1"/>
</dbReference>
<keyword evidence="3" id="KW-0813">Transport</keyword>
<dbReference type="InterPro" id="IPR027417">
    <property type="entry name" value="P-loop_NTPase"/>
</dbReference>
<comment type="subcellular location">
    <subcellularLocation>
        <location evidence="1">Cell inner membrane</location>
        <topology evidence="1">Peripheral membrane protein</topology>
    </subcellularLocation>
</comment>
<dbReference type="PANTHER" id="PTHR43297:SF2">
    <property type="entry name" value="DIPEPTIDE TRANSPORT ATP-BINDING PROTEIN DPPD"/>
    <property type="match status" value="1"/>
</dbReference>
<evidence type="ECO:0000256" key="4">
    <source>
        <dbReference type="ARBA" id="ARBA00022475"/>
    </source>
</evidence>
<evidence type="ECO:0000256" key="2">
    <source>
        <dbReference type="ARBA" id="ARBA00005417"/>
    </source>
</evidence>
<evidence type="ECO:0000256" key="5">
    <source>
        <dbReference type="ARBA" id="ARBA00022741"/>
    </source>
</evidence>
<evidence type="ECO:0000256" key="7">
    <source>
        <dbReference type="ARBA" id="ARBA00023136"/>
    </source>
</evidence>
<comment type="similarity">
    <text evidence="2">Belongs to the ABC transporter superfamily.</text>
</comment>
<keyword evidence="4" id="KW-1003">Cell membrane</keyword>
<evidence type="ECO:0000259" key="8">
    <source>
        <dbReference type="PROSITE" id="PS50893"/>
    </source>
</evidence>
<dbReference type="PANTHER" id="PTHR43297">
    <property type="entry name" value="OLIGOPEPTIDE TRANSPORT ATP-BINDING PROTEIN APPD"/>
    <property type="match status" value="1"/>
</dbReference>
<dbReference type="InterPro" id="IPR003439">
    <property type="entry name" value="ABC_transporter-like_ATP-bd"/>
</dbReference>
<protein>
    <submittedName>
        <fullName evidence="9">ABC transporter ATP-binding protein</fullName>
    </submittedName>
</protein>
<dbReference type="InterPro" id="IPR017871">
    <property type="entry name" value="ABC_transporter-like_CS"/>
</dbReference>
<dbReference type="Pfam" id="PF00005">
    <property type="entry name" value="ABC_tran"/>
    <property type="match status" value="1"/>
</dbReference>
<sequence>MDTPRPAQMGRGPILSVSGLRVVFQGARGRVTAVDGLDLDVSHGEIFAVVGESGSGKSTVALAVAGLLPASASVSGEIRIKDLDVRRMPPRERRRMAGEEAGLVCQDALSSLNPCTTVGFQIAETLMVHRGMRRREAMEEAVRLLKLTGVPAPAERAQDYPHQFSGGMRQRALIAIALALQPSLLIADEPTTALDATIKAQILDLLLRLRGELGMSIVIITHDMGVVARLADSVLVMYAGRAVEVGTAEEVFARPAHPYTRALLEAVPRLGRGAEPLHPIPGAPPSLQALPPGCAFHPRCASVVTACSQTVPPLVELGHSHRAACIRLSQEANL</sequence>